<organism evidence="2">
    <name type="scientific">Aliivibrio logei</name>
    <name type="common">Vibrio logei</name>
    <dbReference type="NCBI Taxonomy" id="688"/>
    <lineage>
        <taxon>Bacteria</taxon>
        <taxon>Pseudomonadati</taxon>
        <taxon>Pseudomonadota</taxon>
        <taxon>Gammaproteobacteria</taxon>
        <taxon>Vibrionales</taxon>
        <taxon>Vibrionaceae</taxon>
        <taxon>Aliivibrio</taxon>
    </lineage>
</organism>
<dbReference type="PROSITE" id="PS51257">
    <property type="entry name" value="PROKAR_LIPOPROTEIN"/>
    <property type="match status" value="1"/>
</dbReference>
<dbReference type="Proteomes" id="UP000093523">
    <property type="component" value="Unassembled WGS sequence"/>
</dbReference>
<evidence type="ECO:0000313" key="2">
    <source>
        <dbReference type="EMBL" id="OCH20362.1"/>
    </source>
</evidence>
<evidence type="ECO:0000256" key="1">
    <source>
        <dbReference type="SAM" id="SignalP"/>
    </source>
</evidence>
<dbReference type="OrthoDB" id="6260771at2"/>
<reference evidence="2" key="1">
    <citation type="submission" date="2016-06" db="EMBL/GenBank/DDBJ databases">
        <authorList>
            <person name="Kjaerup R.B."/>
            <person name="Dalgaard T.S."/>
            <person name="Juul-Madsen H.R."/>
        </authorList>
    </citation>
    <scope>NUCLEOTIDE SEQUENCE [LARGE SCALE GENOMIC DNA]</scope>
    <source>
        <strain evidence="2">1S159</strain>
    </source>
</reference>
<protein>
    <submittedName>
        <fullName evidence="2">Uncharacterized protein</fullName>
    </submittedName>
</protein>
<dbReference type="Gene3D" id="1.25.40.10">
    <property type="entry name" value="Tetratricopeptide repeat domain"/>
    <property type="match status" value="1"/>
</dbReference>
<gene>
    <name evidence="2" type="ORF">A6E04_01400</name>
</gene>
<dbReference type="SUPFAM" id="SSF48452">
    <property type="entry name" value="TPR-like"/>
    <property type="match status" value="1"/>
</dbReference>
<dbReference type="AlphaFoldDB" id="A0A1B9NXB9"/>
<proteinExistence type="predicted"/>
<sequence length="247" mass="27706">MLKKIMLMTAVILLLSACSSRQYSEGSLTKSKIDIYEQTNNYVALSDLYKAELKKDDSEETREALAAVLIKLEDPSSALFYLTPNIESGACYLTYFLQASALGDLGKYPQAISAGLLSLDDNPDNAEAENLLGILYGHEYQYGKSRRYFEKAQLHFYDSNTIANNLAVLDIAEGNYKQAAQRLLPVYRSGQANKQVMANLILSMAKEQNIEFIEAVLSDKHTKKEIERIYQSLQSFNALTREPKTSV</sequence>
<dbReference type="STRING" id="688.A6E04_01400"/>
<dbReference type="EMBL" id="MAJU01000013">
    <property type="protein sequence ID" value="OCH20362.1"/>
    <property type="molecule type" value="Genomic_DNA"/>
</dbReference>
<dbReference type="InterPro" id="IPR011990">
    <property type="entry name" value="TPR-like_helical_dom_sf"/>
</dbReference>
<dbReference type="RefSeq" id="WP_065611651.1">
    <property type="nucleotide sequence ID" value="NZ_CAWMPN010000013.1"/>
</dbReference>
<feature type="signal peptide" evidence="1">
    <location>
        <begin position="1"/>
        <end position="24"/>
    </location>
</feature>
<feature type="chain" id="PRO_5008632231" evidence="1">
    <location>
        <begin position="25"/>
        <end position="247"/>
    </location>
</feature>
<comment type="caution">
    <text evidence="2">The sequence shown here is derived from an EMBL/GenBank/DDBJ whole genome shotgun (WGS) entry which is preliminary data.</text>
</comment>
<keyword evidence="1" id="KW-0732">Signal</keyword>
<accession>A0A1B9NXB9</accession>
<name>A0A1B9NXB9_ALILO</name>